<evidence type="ECO:0000256" key="5">
    <source>
        <dbReference type="ARBA" id="ARBA00022692"/>
    </source>
</evidence>
<dbReference type="eggNOG" id="COG0628">
    <property type="taxonomic scope" value="Bacteria"/>
</dbReference>
<evidence type="ECO:0000256" key="8">
    <source>
        <dbReference type="SAM" id="Phobius"/>
    </source>
</evidence>
<keyword evidence="5 8" id="KW-0812">Transmembrane</keyword>
<feature type="transmembrane region" description="Helical" evidence="8">
    <location>
        <begin position="6"/>
        <end position="25"/>
    </location>
</feature>
<feature type="transmembrane region" description="Helical" evidence="8">
    <location>
        <begin position="282"/>
        <end position="299"/>
    </location>
</feature>
<dbReference type="PANTHER" id="PTHR21716:SF53">
    <property type="entry name" value="PERMEASE PERM-RELATED"/>
    <property type="match status" value="1"/>
</dbReference>
<dbReference type="PANTHER" id="PTHR21716">
    <property type="entry name" value="TRANSMEMBRANE PROTEIN"/>
    <property type="match status" value="1"/>
</dbReference>
<keyword evidence="4" id="KW-1003">Cell membrane</keyword>
<dbReference type="AlphaFoldDB" id="A0A0R2DYR1"/>
<evidence type="ECO:0000313" key="10">
    <source>
        <dbReference type="Proteomes" id="UP000050961"/>
    </source>
</evidence>
<feature type="transmembrane region" description="Helical" evidence="8">
    <location>
        <begin position="352"/>
        <end position="380"/>
    </location>
</feature>
<evidence type="ECO:0000256" key="6">
    <source>
        <dbReference type="ARBA" id="ARBA00022989"/>
    </source>
</evidence>
<name>A0A0R2DYR1_9LACO</name>
<gene>
    <name evidence="9" type="ORF">FD15_GL001627</name>
</gene>
<evidence type="ECO:0000256" key="3">
    <source>
        <dbReference type="ARBA" id="ARBA00022448"/>
    </source>
</evidence>
<dbReference type="Proteomes" id="UP000050961">
    <property type="component" value="Unassembled WGS sequence"/>
</dbReference>
<comment type="caution">
    <text evidence="9">The sequence shown here is derived from an EMBL/GenBank/DDBJ whole genome shotgun (WGS) entry which is preliminary data.</text>
</comment>
<comment type="similarity">
    <text evidence="2">Belongs to the autoinducer-2 exporter (AI-2E) (TC 2.A.86) family.</text>
</comment>
<reference evidence="9 10" key="1">
    <citation type="journal article" date="2015" name="Genome Announc.">
        <title>Expanding the biotechnology potential of lactobacilli through comparative genomics of 213 strains and associated genera.</title>
        <authorList>
            <person name="Sun Z."/>
            <person name="Harris H.M."/>
            <person name="McCann A."/>
            <person name="Guo C."/>
            <person name="Argimon S."/>
            <person name="Zhang W."/>
            <person name="Yang X."/>
            <person name="Jeffery I.B."/>
            <person name="Cooney J.C."/>
            <person name="Kagawa T.F."/>
            <person name="Liu W."/>
            <person name="Song Y."/>
            <person name="Salvetti E."/>
            <person name="Wrobel A."/>
            <person name="Rasinkangas P."/>
            <person name="Parkhill J."/>
            <person name="Rea M.C."/>
            <person name="O'Sullivan O."/>
            <person name="Ritari J."/>
            <person name="Douillard F.P."/>
            <person name="Paul Ross R."/>
            <person name="Yang R."/>
            <person name="Briner A.E."/>
            <person name="Felis G.E."/>
            <person name="de Vos W.M."/>
            <person name="Barrangou R."/>
            <person name="Klaenhammer T.R."/>
            <person name="Caufield P.W."/>
            <person name="Cui Y."/>
            <person name="Zhang H."/>
            <person name="O'Toole P.W."/>
        </authorList>
    </citation>
    <scope>NUCLEOTIDE SEQUENCE [LARGE SCALE GENOMIC DNA]</scope>
    <source>
        <strain evidence="9 10">DSM 21376</strain>
    </source>
</reference>
<evidence type="ECO:0000256" key="7">
    <source>
        <dbReference type="ARBA" id="ARBA00023136"/>
    </source>
</evidence>
<dbReference type="STRING" id="1423806.FD15_GL001627"/>
<evidence type="ECO:0000313" key="9">
    <source>
        <dbReference type="EMBL" id="KRN05820.1"/>
    </source>
</evidence>
<dbReference type="PATRIC" id="fig|1423806.3.peg.1649"/>
<keyword evidence="6 8" id="KW-1133">Transmembrane helix</keyword>
<organism evidence="9 10">
    <name type="scientific">Liquorilactobacillus sucicola DSM 21376 = JCM 15457</name>
    <dbReference type="NCBI Taxonomy" id="1423806"/>
    <lineage>
        <taxon>Bacteria</taxon>
        <taxon>Bacillati</taxon>
        <taxon>Bacillota</taxon>
        <taxon>Bacilli</taxon>
        <taxon>Lactobacillales</taxon>
        <taxon>Lactobacillaceae</taxon>
        <taxon>Liquorilactobacillus</taxon>
    </lineage>
</organism>
<feature type="transmembrane region" description="Helical" evidence="8">
    <location>
        <begin position="198"/>
        <end position="220"/>
    </location>
</feature>
<evidence type="ECO:0000256" key="1">
    <source>
        <dbReference type="ARBA" id="ARBA00004651"/>
    </source>
</evidence>
<sequence>MITVFFDTFGLIAVDFAANIVRMVILMFESFKKSKILFWTVELLLLATIVWVCSNIGFVFEPIGTFISTLFTPVIISGFLYYLFRPLVNMLMRIKIRNIKISRTLAVVIVFVLLATIVALALIFLIPLLASQIGQLIAKTPTYLAKLQEIFNQYYTELNRYEWIRQLNLESYTGKFEKTVEESLQGFMGNVTTSLGTVIGTITSITVTAITVPFMLFYMLKDGHRLVPNIKKMLPARPADKTEVLLGKMGDTISKYIGGQAIECAFVATFTFLGYWAVGMPYAFLLGVLAGITNIIPYLGPYIGLLPALILAIFISPKMLFTVIVICVIVQQVDGNLIYPNVIGKSLDIHPLTIIVLLLVAGNIAGLMGMILGIPTYAVLKVVIKYFVDIYRLEKDNGSK</sequence>
<keyword evidence="3" id="KW-0813">Transport</keyword>
<keyword evidence="7 8" id="KW-0472">Membrane</keyword>
<protein>
    <recommendedName>
        <fullName evidence="11">Permease</fullName>
    </recommendedName>
</protein>
<feature type="transmembrane region" description="Helical" evidence="8">
    <location>
        <begin position="306"/>
        <end position="332"/>
    </location>
</feature>
<feature type="transmembrane region" description="Helical" evidence="8">
    <location>
        <begin position="105"/>
        <end position="130"/>
    </location>
</feature>
<evidence type="ECO:0008006" key="11">
    <source>
        <dbReference type="Google" id="ProtNLM"/>
    </source>
</evidence>
<dbReference type="GO" id="GO:0005886">
    <property type="term" value="C:plasma membrane"/>
    <property type="evidence" value="ECO:0007669"/>
    <property type="project" value="UniProtKB-SubCell"/>
</dbReference>
<proteinExistence type="inferred from homology"/>
<evidence type="ECO:0000256" key="4">
    <source>
        <dbReference type="ARBA" id="ARBA00022475"/>
    </source>
</evidence>
<feature type="transmembrane region" description="Helical" evidence="8">
    <location>
        <begin position="256"/>
        <end position="276"/>
    </location>
</feature>
<dbReference type="EMBL" id="AYZF01000016">
    <property type="protein sequence ID" value="KRN05820.1"/>
    <property type="molecule type" value="Genomic_DNA"/>
</dbReference>
<dbReference type="InterPro" id="IPR002549">
    <property type="entry name" value="AI-2E-like"/>
</dbReference>
<comment type="subcellular location">
    <subcellularLocation>
        <location evidence="1">Cell membrane</location>
        <topology evidence="1">Multi-pass membrane protein</topology>
    </subcellularLocation>
</comment>
<accession>A0A0R2DYR1</accession>
<evidence type="ECO:0000256" key="2">
    <source>
        <dbReference type="ARBA" id="ARBA00009773"/>
    </source>
</evidence>
<feature type="transmembrane region" description="Helical" evidence="8">
    <location>
        <begin position="37"/>
        <end position="60"/>
    </location>
</feature>
<dbReference type="Pfam" id="PF01594">
    <property type="entry name" value="AI-2E_transport"/>
    <property type="match status" value="1"/>
</dbReference>
<dbReference type="GO" id="GO:0055085">
    <property type="term" value="P:transmembrane transport"/>
    <property type="evidence" value="ECO:0007669"/>
    <property type="project" value="TreeGrafter"/>
</dbReference>
<feature type="transmembrane region" description="Helical" evidence="8">
    <location>
        <begin position="66"/>
        <end position="84"/>
    </location>
</feature>
<keyword evidence="10" id="KW-1185">Reference proteome</keyword>